<dbReference type="GO" id="GO:0016810">
    <property type="term" value="F:hydrolase activity, acting on carbon-nitrogen (but not peptide) bonds"/>
    <property type="evidence" value="ECO:0007669"/>
    <property type="project" value="InterPro"/>
</dbReference>
<dbReference type="InterPro" id="IPR033932">
    <property type="entry name" value="YtcJ-like"/>
</dbReference>
<dbReference type="Gene3D" id="2.30.40.10">
    <property type="entry name" value="Urease, subunit C, domain 1"/>
    <property type="match status" value="1"/>
</dbReference>
<dbReference type="InterPro" id="IPR011059">
    <property type="entry name" value="Metal-dep_hydrolase_composite"/>
</dbReference>
<keyword evidence="3" id="KW-1185">Reference proteome</keyword>
<dbReference type="CDD" id="cd01300">
    <property type="entry name" value="YtcJ_like"/>
    <property type="match status" value="1"/>
</dbReference>
<dbReference type="InterPro" id="IPR013108">
    <property type="entry name" value="Amidohydro_3"/>
</dbReference>
<dbReference type="PANTHER" id="PTHR22642">
    <property type="entry name" value="IMIDAZOLONEPROPIONASE"/>
    <property type="match status" value="1"/>
</dbReference>
<accession>A0A3D9C686</accession>
<dbReference type="SUPFAM" id="SSF51338">
    <property type="entry name" value="Composite domain of metallo-dependent hydrolases"/>
    <property type="match status" value="1"/>
</dbReference>
<dbReference type="Gene3D" id="3.10.310.70">
    <property type="match status" value="1"/>
</dbReference>
<comment type="caution">
    <text evidence="2">The sequence shown here is derived from an EMBL/GenBank/DDBJ whole genome shotgun (WGS) entry which is preliminary data.</text>
</comment>
<dbReference type="RefSeq" id="WP_115971814.1">
    <property type="nucleotide sequence ID" value="NZ_QNVT01000016.1"/>
</dbReference>
<evidence type="ECO:0000313" key="3">
    <source>
        <dbReference type="Proteomes" id="UP000256686"/>
    </source>
</evidence>
<keyword evidence="2" id="KW-0378">Hydrolase</keyword>
<protein>
    <submittedName>
        <fullName evidence="2">Amidohydrolase</fullName>
    </submittedName>
</protein>
<name>A0A3D9C686_9FLAO</name>
<feature type="domain" description="Amidohydrolase 3" evidence="1">
    <location>
        <begin position="84"/>
        <end position="575"/>
    </location>
</feature>
<dbReference type="PROSITE" id="PS51257">
    <property type="entry name" value="PROKAR_LIPOPROTEIN"/>
    <property type="match status" value="1"/>
</dbReference>
<dbReference type="PANTHER" id="PTHR22642:SF2">
    <property type="entry name" value="PROTEIN LONG AFTER FAR-RED 3"/>
    <property type="match status" value="1"/>
</dbReference>
<dbReference type="Gene3D" id="3.20.20.140">
    <property type="entry name" value="Metal-dependent hydrolases"/>
    <property type="match status" value="1"/>
</dbReference>
<dbReference type="Proteomes" id="UP000256686">
    <property type="component" value="Unassembled WGS sequence"/>
</dbReference>
<dbReference type="InterPro" id="IPR032466">
    <property type="entry name" value="Metal_Hydrolase"/>
</dbReference>
<organism evidence="2 3">
    <name type="scientific">Chryseobacterium pennae</name>
    <dbReference type="NCBI Taxonomy" id="2258962"/>
    <lineage>
        <taxon>Bacteria</taxon>
        <taxon>Pseudomonadati</taxon>
        <taxon>Bacteroidota</taxon>
        <taxon>Flavobacteriia</taxon>
        <taxon>Flavobacteriales</taxon>
        <taxon>Weeksellaceae</taxon>
        <taxon>Chryseobacterium group</taxon>
        <taxon>Chryseobacterium</taxon>
    </lineage>
</organism>
<dbReference type="Pfam" id="PF07969">
    <property type="entry name" value="Amidohydro_3"/>
    <property type="match status" value="1"/>
</dbReference>
<proteinExistence type="predicted"/>
<gene>
    <name evidence="2" type="ORF">DRF65_16225</name>
</gene>
<evidence type="ECO:0000313" key="2">
    <source>
        <dbReference type="EMBL" id="REC61264.1"/>
    </source>
</evidence>
<dbReference type="SUPFAM" id="SSF51556">
    <property type="entry name" value="Metallo-dependent hydrolases"/>
    <property type="match status" value="1"/>
</dbReference>
<sequence>MKKIKFFLLSIALAGLISCKNSTTTYKDITEATGNGVIYFRGDILTMAGDTPNYAKAVWIKDGKIAYIGSLEEAKKQAPDAKLADLEGKTLMPSFIDAHSHYINSLTVSDQANVSPKPITDGKGDNVDEIIATIKQLKDKGNIPKDSLIQSYGYDDTKMPDGRLLNRDDLDKAFPDNPVIVGHISMHGAVLNSKALKRFNITKDTPTPKGGVIVRDSNGEPYGLIMETAYLPIFDNLPKPSPDQQIAWSKRGQMLYAEAGITTAHDGATKFNDLEIMKNANKANVNMIDIIAFPFIGDLKSILAKYPKKDWLKYDNHLKIGGVKITIDGSPQGKTAFFKDPYLTGSPSNKDDKNWTGELTFSQAEINAMVGMVYEMEVPLNLHANGDSAIATFLKAHEMVAKHDLGKERHVTMIHSQFVNNKQLQKYPEYKILPSFYTLHTYYFADAHIKNRGAKQAAYMSPMKDAIGLGLKPTNHTDFVVLPLNQMMVLWSSVNRISSDNVSIGPDQRITPYQGLQAITIHPAIQYMEQATKGTLEKNKLADLVILDKNPLKEGKMKIKDIKVLQTIKEGKVIYDKNKV</sequence>
<evidence type="ECO:0000259" key="1">
    <source>
        <dbReference type="Pfam" id="PF07969"/>
    </source>
</evidence>
<dbReference type="AlphaFoldDB" id="A0A3D9C686"/>
<dbReference type="EMBL" id="QNVT01000016">
    <property type="protein sequence ID" value="REC61264.1"/>
    <property type="molecule type" value="Genomic_DNA"/>
</dbReference>
<reference evidence="3" key="1">
    <citation type="submission" date="2018-06" db="EMBL/GenBank/DDBJ databases">
        <authorList>
            <person name="Lum Nde A."/>
            <person name="Hugo C."/>
        </authorList>
    </citation>
    <scope>NUCLEOTIDE SEQUENCE [LARGE SCALE GENOMIC DNA]</scope>
    <source>
        <strain evidence="3">1_F178</strain>
    </source>
</reference>